<name>A0A2K2FXW9_9SPHN</name>
<dbReference type="InterPro" id="IPR036291">
    <property type="entry name" value="NAD(P)-bd_dom_sf"/>
</dbReference>
<evidence type="ECO:0000313" key="2">
    <source>
        <dbReference type="Proteomes" id="UP000236327"/>
    </source>
</evidence>
<dbReference type="AlphaFoldDB" id="A0A2K2FXW9"/>
<comment type="caution">
    <text evidence="1">The sequence shown here is derived from an EMBL/GenBank/DDBJ whole genome shotgun (WGS) entry which is preliminary data.</text>
</comment>
<dbReference type="EMBL" id="LYMM01000046">
    <property type="protein sequence ID" value="PNU03646.1"/>
    <property type="molecule type" value="Genomic_DNA"/>
</dbReference>
<dbReference type="SUPFAM" id="SSF51735">
    <property type="entry name" value="NAD(P)-binding Rossmann-fold domains"/>
    <property type="match status" value="1"/>
</dbReference>
<gene>
    <name evidence="1" type="ORF">A8V01_22945</name>
</gene>
<protein>
    <submittedName>
        <fullName evidence="1">C-factor</fullName>
    </submittedName>
</protein>
<organism evidence="1 2">
    <name type="scientific">Novosphingobium guangzhouense</name>
    <dbReference type="NCBI Taxonomy" id="1850347"/>
    <lineage>
        <taxon>Bacteria</taxon>
        <taxon>Pseudomonadati</taxon>
        <taxon>Pseudomonadota</taxon>
        <taxon>Alphaproteobacteria</taxon>
        <taxon>Sphingomonadales</taxon>
        <taxon>Sphingomonadaceae</taxon>
        <taxon>Novosphingobium</taxon>
    </lineage>
</organism>
<proteinExistence type="predicted"/>
<dbReference type="OrthoDB" id="9785826at2"/>
<dbReference type="InterPro" id="IPR051468">
    <property type="entry name" value="Fungal_SecMetab_SDRs"/>
</dbReference>
<dbReference type="Proteomes" id="UP000236327">
    <property type="component" value="Unassembled WGS sequence"/>
</dbReference>
<dbReference type="Pfam" id="PF00106">
    <property type="entry name" value="adh_short"/>
    <property type="match status" value="1"/>
</dbReference>
<accession>A0A2K2FXW9</accession>
<keyword evidence="2" id="KW-1185">Reference proteome</keyword>
<dbReference type="PANTHER" id="PTHR43544:SF12">
    <property type="entry name" value="NAD(P)-BINDING ROSSMANN-FOLD SUPERFAMILY PROTEIN"/>
    <property type="match status" value="1"/>
</dbReference>
<dbReference type="Gene3D" id="3.40.50.720">
    <property type="entry name" value="NAD(P)-binding Rossmann-like Domain"/>
    <property type="match status" value="1"/>
</dbReference>
<dbReference type="InterPro" id="IPR002347">
    <property type="entry name" value="SDR_fam"/>
</dbReference>
<dbReference type="GO" id="GO:0016491">
    <property type="term" value="F:oxidoreductase activity"/>
    <property type="evidence" value="ECO:0007669"/>
    <property type="project" value="TreeGrafter"/>
</dbReference>
<dbReference type="PRINTS" id="PR00081">
    <property type="entry name" value="GDHRDH"/>
</dbReference>
<dbReference type="RefSeq" id="WP_103097202.1">
    <property type="nucleotide sequence ID" value="NZ_LYMM01000046.1"/>
</dbReference>
<evidence type="ECO:0000313" key="1">
    <source>
        <dbReference type="EMBL" id="PNU03646.1"/>
    </source>
</evidence>
<dbReference type="GO" id="GO:0005737">
    <property type="term" value="C:cytoplasm"/>
    <property type="evidence" value="ECO:0007669"/>
    <property type="project" value="TreeGrafter"/>
</dbReference>
<sequence>MQDEAAGQGITGGTAAVFGASGAIGAAAAARLAGSGRFATVMAGSRGGAGLPSGCTPFRFDLNDDASIAAAAAELAPPLGLVLVCTGLLHDQASAIVPEKTVRALDAEALARLYAVNAIGPALIAKHVLPRLPRQGRCVFAVLSAKVGSIGDNRLGGWHGYRASKAALNMMIRNFAIEMARTHPEVIVAALHPGTVKSRLSAPFERGVPPGQLFTPDYAAERLLNVVDRLEKADSGGLFAWDGTRLPD</sequence>
<reference evidence="1 2" key="1">
    <citation type="submission" date="2016-05" db="EMBL/GenBank/DDBJ databases">
        <title>Complete genome sequence of Novosphingobium guangzhouense SA925(T).</title>
        <authorList>
            <person name="Sha S."/>
        </authorList>
    </citation>
    <scope>NUCLEOTIDE SEQUENCE [LARGE SCALE GENOMIC DNA]</scope>
    <source>
        <strain evidence="1 2">SA925</strain>
    </source>
</reference>
<dbReference type="PANTHER" id="PTHR43544">
    <property type="entry name" value="SHORT-CHAIN DEHYDROGENASE/REDUCTASE"/>
    <property type="match status" value="1"/>
</dbReference>